<accession>A0AAD9R083</accession>
<dbReference type="PROSITE" id="PS50275">
    <property type="entry name" value="SAC"/>
    <property type="match status" value="1"/>
</dbReference>
<comment type="subcellular location">
    <subcellularLocation>
        <location evidence="1">Endomembrane system</location>
    </subcellularLocation>
</comment>
<proteinExistence type="predicted"/>
<keyword evidence="5" id="KW-0812">Transmembrane</keyword>
<dbReference type="Pfam" id="PF02383">
    <property type="entry name" value="Syja_N"/>
    <property type="match status" value="1"/>
</dbReference>
<feature type="region of interest" description="Disordered" evidence="4">
    <location>
        <begin position="218"/>
        <end position="282"/>
    </location>
</feature>
<evidence type="ECO:0000256" key="4">
    <source>
        <dbReference type="SAM" id="MobiDB-lite"/>
    </source>
</evidence>
<evidence type="ECO:0000256" key="1">
    <source>
        <dbReference type="ARBA" id="ARBA00004308"/>
    </source>
</evidence>
<feature type="region of interest" description="Disordered" evidence="4">
    <location>
        <begin position="877"/>
        <end position="928"/>
    </location>
</feature>
<gene>
    <name evidence="7" type="ORF">P5673_004387</name>
</gene>
<feature type="domain" description="SAC" evidence="6">
    <location>
        <begin position="312"/>
        <end position="637"/>
    </location>
</feature>
<sequence>MFSKMADRYSVCCTQRIVLYETKARYFLVGSNNAETRFRVLKIDRTEPYELVVVDDKVEYSRRQIKDLLSMINAGNMPNKNKAYESMNRGLHRSISAYGIVGFVQFLEGYYIILITERRKEAQIGSHSIYKIGETKLIPIGNEIVRQKVHHPDEANYSYDLTHNLQHQIGPVIYPQPDLANTGPWQAWTACSHVKNESKHIHQSSDNSTSIADCHKSEKLERKEMHDRSTSSDPALSRHHEDLVNVKTPRNSDVASGCNVKEETSFDQKKQTGTTDSESSQHVQNKTVTCPDCVKIRHQCEKPFFNKKYSSEKFVWNKYLLQGFEGAVHSDWILHVVNGFVGQSDICVYGRPIYVTLIARRSKEFAGTRFLKRGANDEGNVANEVETEQIVHDASVLSFKSGLFTSYVQLRGSVPSFWSQEVKQVMVPKPQIIVDRADPFCSAAGQHFSQLLRRFGAPVVILNLVKKREKKKHEEILSEELEWSVRYLNQFLPAQFAIHYKAWDMARHNKSKDGNVMERLTVIADEVFKATGFFHSGQELYCNQIRKDARCDGMRGRGYADGCVGRGQTGVLRTNCVDCLDRTNTAQFMVGKCALGYQLRALGVIDKPFVEFDSDAIRILEDLYEAHGDTLALQYGGSQLVHGIRTYRKVSPFTSHSRDIMQTVSRYYSNAFTDADKQQAMNLFLGIFTPQLEKRKIWELHSDYYLHHNTTWDLKASRHRKSYTKWWDQAVINSLPHPTPLGGYNLMIVISQCSICHVNHAVCGISVVLTSCAVMTIETTSLGNGKLAGQVAHSNSAAFDKENEKRVPRFCFVESPPEEADLTEDPITRHFDITDDEPVDMFSEFYQPYDLTVLESLYPRGMQKSCRDFMPPNAHNHSPFVVRAPAKSTGRRPVPTRRAVGAAPEPLSVDDSSDPGSSSDDDSSAVSFMEKSSSSSTCGVSFQFCSVFDAQLKTAFAAFYLLQELLPSMQDVYGVGLKEPKRQSMEAYERFVQFGKTATPDKERPGVRHILYNWAPHKPFSQDCNRSVKPPLVDRPSRELYTEYIRAAEMGRFRPTPVSVEVYRKYVGKNYR</sequence>
<keyword evidence="5" id="KW-1133">Transmembrane helix</keyword>
<dbReference type="InterPro" id="IPR043573">
    <property type="entry name" value="Fig4-like"/>
</dbReference>
<evidence type="ECO:0000256" key="3">
    <source>
        <dbReference type="ARBA" id="ARBA00023136"/>
    </source>
</evidence>
<evidence type="ECO:0000256" key="5">
    <source>
        <dbReference type="SAM" id="Phobius"/>
    </source>
</evidence>
<dbReference type="AlphaFoldDB" id="A0AAD9R083"/>
<dbReference type="EMBL" id="JARQWQ010000007">
    <property type="protein sequence ID" value="KAK2570699.1"/>
    <property type="molecule type" value="Genomic_DNA"/>
</dbReference>
<reference evidence="7" key="2">
    <citation type="journal article" date="2023" name="Science">
        <title>Genomic signatures of disease resistance in endangered staghorn corals.</title>
        <authorList>
            <person name="Vollmer S.V."/>
            <person name="Selwyn J.D."/>
            <person name="Despard B.A."/>
            <person name="Roesel C.L."/>
        </authorList>
    </citation>
    <scope>NUCLEOTIDE SEQUENCE</scope>
    <source>
        <strain evidence="7">K2</strain>
    </source>
</reference>
<dbReference type="GO" id="GO:0043813">
    <property type="term" value="F:phosphatidylinositol-3,5-bisphosphate 5-phosphatase activity"/>
    <property type="evidence" value="ECO:0007669"/>
    <property type="project" value="InterPro"/>
</dbReference>
<dbReference type="GO" id="GO:0046856">
    <property type="term" value="P:phosphatidylinositol dephosphorylation"/>
    <property type="evidence" value="ECO:0007669"/>
    <property type="project" value="InterPro"/>
</dbReference>
<feature type="compositionally biased region" description="Basic and acidic residues" evidence="4">
    <location>
        <begin position="218"/>
        <end position="244"/>
    </location>
</feature>
<feature type="compositionally biased region" description="Basic and acidic residues" evidence="4">
    <location>
        <begin position="260"/>
        <end position="270"/>
    </location>
</feature>
<feature type="compositionally biased region" description="Polar residues" evidence="4">
    <location>
        <begin position="271"/>
        <end position="282"/>
    </location>
</feature>
<evidence type="ECO:0000313" key="7">
    <source>
        <dbReference type="EMBL" id="KAK2570699.1"/>
    </source>
</evidence>
<feature type="transmembrane region" description="Helical" evidence="5">
    <location>
        <begin position="95"/>
        <end position="113"/>
    </location>
</feature>
<evidence type="ECO:0000313" key="8">
    <source>
        <dbReference type="Proteomes" id="UP001249851"/>
    </source>
</evidence>
<protein>
    <submittedName>
        <fullName evidence="7">Polyphosphoinositide phosphatase</fullName>
    </submittedName>
</protein>
<keyword evidence="2" id="KW-0378">Hydrolase</keyword>
<name>A0AAD9R083_ACRCE</name>
<organism evidence="7 8">
    <name type="scientific">Acropora cervicornis</name>
    <name type="common">Staghorn coral</name>
    <dbReference type="NCBI Taxonomy" id="6130"/>
    <lineage>
        <taxon>Eukaryota</taxon>
        <taxon>Metazoa</taxon>
        <taxon>Cnidaria</taxon>
        <taxon>Anthozoa</taxon>
        <taxon>Hexacorallia</taxon>
        <taxon>Scleractinia</taxon>
        <taxon>Astrocoeniina</taxon>
        <taxon>Acroporidae</taxon>
        <taxon>Acropora</taxon>
    </lineage>
</organism>
<keyword evidence="8" id="KW-1185">Reference proteome</keyword>
<dbReference type="Proteomes" id="UP001249851">
    <property type="component" value="Unassembled WGS sequence"/>
</dbReference>
<dbReference type="PANTHER" id="PTHR45738:SF5">
    <property type="entry name" value="POLYPHOSPHOINOSITIDE PHOSPHATASE"/>
    <property type="match status" value="1"/>
</dbReference>
<evidence type="ECO:0000259" key="6">
    <source>
        <dbReference type="PROSITE" id="PS50275"/>
    </source>
</evidence>
<dbReference type="PANTHER" id="PTHR45738">
    <property type="entry name" value="POLYPHOSPHOINOSITIDE PHOSPHATASE"/>
    <property type="match status" value="1"/>
</dbReference>
<dbReference type="GO" id="GO:0012505">
    <property type="term" value="C:endomembrane system"/>
    <property type="evidence" value="ECO:0007669"/>
    <property type="project" value="UniProtKB-SubCell"/>
</dbReference>
<evidence type="ECO:0000256" key="2">
    <source>
        <dbReference type="ARBA" id="ARBA00022801"/>
    </source>
</evidence>
<dbReference type="InterPro" id="IPR002013">
    <property type="entry name" value="SAC_dom"/>
</dbReference>
<comment type="caution">
    <text evidence="7">The sequence shown here is derived from an EMBL/GenBank/DDBJ whole genome shotgun (WGS) entry which is preliminary data.</text>
</comment>
<keyword evidence="3 5" id="KW-0472">Membrane</keyword>
<reference evidence="7" key="1">
    <citation type="journal article" date="2023" name="G3 (Bethesda)">
        <title>Whole genome assembly and annotation of the endangered Caribbean coral Acropora cervicornis.</title>
        <authorList>
            <person name="Selwyn J.D."/>
            <person name="Vollmer S.V."/>
        </authorList>
    </citation>
    <scope>NUCLEOTIDE SEQUENCE</scope>
    <source>
        <strain evidence="7">K2</strain>
    </source>
</reference>